<evidence type="ECO:0008006" key="3">
    <source>
        <dbReference type="Google" id="ProtNLM"/>
    </source>
</evidence>
<name>A0ABR2H796_9EUKA</name>
<reference evidence="1 2" key="1">
    <citation type="submission" date="2024-04" db="EMBL/GenBank/DDBJ databases">
        <title>Tritrichomonas musculus Genome.</title>
        <authorList>
            <person name="Alves-Ferreira E."/>
            <person name="Grigg M."/>
            <person name="Lorenzi H."/>
            <person name="Galac M."/>
        </authorList>
    </citation>
    <scope>NUCLEOTIDE SEQUENCE [LARGE SCALE GENOMIC DNA]</scope>
    <source>
        <strain evidence="1 2">EAF2021</strain>
    </source>
</reference>
<organism evidence="1 2">
    <name type="scientific">Tritrichomonas musculus</name>
    <dbReference type="NCBI Taxonomy" id="1915356"/>
    <lineage>
        <taxon>Eukaryota</taxon>
        <taxon>Metamonada</taxon>
        <taxon>Parabasalia</taxon>
        <taxon>Tritrichomonadida</taxon>
        <taxon>Tritrichomonadidae</taxon>
        <taxon>Tritrichomonas</taxon>
    </lineage>
</organism>
<protein>
    <recommendedName>
        <fullName evidence="3">Right handed beta helix domain-containing protein</fullName>
    </recommendedName>
</protein>
<dbReference type="Proteomes" id="UP001470230">
    <property type="component" value="Unassembled WGS sequence"/>
</dbReference>
<keyword evidence="2" id="KW-1185">Reference proteome</keyword>
<accession>A0ABR2H796</accession>
<dbReference type="SUPFAM" id="SSF51126">
    <property type="entry name" value="Pectin lyase-like"/>
    <property type="match status" value="1"/>
</dbReference>
<dbReference type="EMBL" id="JAPFFF010000039">
    <property type="protein sequence ID" value="KAK8842107.1"/>
    <property type="molecule type" value="Genomic_DNA"/>
</dbReference>
<evidence type="ECO:0000313" key="2">
    <source>
        <dbReference type="Proteomes" id="UP001470230"/>
    </source>
</evidence>
<gene>
    <name evidence="1" type="ORF">M9Y10_026334</name>
</gene>
<sequence>MSSLSSEPTPTEDPRFPSESNCIVAKENIDRTIDHRCEFISLKYPHSFHVVHTFFAETHNETDGGAVHVINCGTEVIDTIFTHCILSIGGGGAIYIENVKSLSHNISIINSSLFGCCAQYGGAAYIYCSSMSNEVLIYKSSFRSNTATKTRAAYDGDYRIGGSAIFISSRNTNTIRCKFSFNKGKHGAFKVHNKFNEDNALVLDSVSNLPLVTDCEFIQTDAASNSIYYVSGKEESLVQVPDSSFRGKFEKGFHYIDGDFASKEANKVDVKSCWFE</sequence>
<comment type="caution">
    <text evidence="1">The sequence shown here is derived from an EMBL/GenBank/DDBJ whole genome shotgun (WGS) entry which is preliminary data.</text>
</comment>
<evidence type="ECO:0000313" key="1">
    <source>
        <dbReference type="EMBL" id="KAK8842107.1"/>
    </source>
</evidence>
<proteinExistence type="predicted"/>
<dbReference type="InterPro" id="IPR011050">
    <property type="entry name" value="Pectin_lyase_fold/virulence"/>
</dbReference>